<gene>
    <name evidence="1" type="ORF">S01H1_58258</name>
</gene>
<dbReference type="AlphaFoldDB" id="X0VIT9"/>
<name>X0VIT9_9ZZZZ</name>
<feature type="non-terminal residue" evidence="1">
    <location>
        <position position="46"/>
    </location>
</feature>
<protein>
    <submittedName>
        <fullName evidence="1">Uncharacterized protein</fullName>
    </submittedName>
</protein>
<organism evidence="1">
    <name type="scientific">marine sediment metagenome</name>
    <dbReference type="NCBI Taxonomy" id="412755"/>
    <lineage>
        <taxon>unclassified sequences</taxon>
        <taxon>metagenomes</taxon>
        <taxon>ecological metagenomes</taxon>
    </lineage>
</organism>
<proteinExistence type="predicted"/>
<evidence type="ECO:0000313" key="1">
    <source>
        <dbReference type="EMBL" id="GAG18180.1"/>
    </source>
</evidence>
<accession>X0VIT9</accession>
<reference evidence="1" key="1">
    <citation type="journal article" date="2014" name="Front. Microbiol.">
        <title>High frequency of phylogenetically diverse reductive dehalogenase-homologous genes in deep subseafloor sedimentary metagenomes.</title>
        <authorList>
            <person name="Kawai M."/>
            <person name="Futagami T."/>
            <person name="Toyoda A."/>
            <person name="Takaki Y."/>
            <person name="Nishi S."/>
            <person name="Hori S."/>
            <person name="Arai W."/>
            <person name="Tsubouchi T."/>
            <person name="Morono Y."/>
            <person name="Uchiyama I."/>
            <person name="Ito T."/>
            <person name="Fujiyama A."/>
            <person name="Inagaki F."/>
            <person name="Takami H."/>
        </authorList>
    </citation>
    <scope>NUCLEOTIDE SEQUENCE</scope>
    <source>
        <strain evidence="1">Expedition CK06-06</strain>
    </source>
</reference>
<comment type="caution">
    <text evidence="1">The sequence shown here is derived from an EMBL/GenBank/DDBJ whole genome shotgun (WGS) entry which is preliminary data.</text>
</comment>
<dbReference type="EMBL" id="BARS01038049">
    <property type="protein sequence ID" value="GAG18180.1"/>
    <property type="molecule type" value="Genomic_DNA"/>
</dbReference>
<sequence>MKVMLLMPIHKTMNSSCVISLVDFIQDMYHSGHYIKMIFTNGFNAA</sequence>